<organism evidence="2 3">
    <name type="scientific">Evansella tamaricis</name>
    <dbReference type="NCBI Taxonomy" id="2069301"/>
    <lineage>
        <taxon>Bacteria</taxon>
        <taxon>Bacillati</taxon>
        <taxon>Bacillota</taxon>
        <taxon>Bacilli</taxon>
        <taxon>Bacillales</taxon>
        <taxon>Bacillaceae</taxon>
        <taxon>Evansella</taxon>
    </lineage>
</organism>
<reference evidence="2 3" key="1">
    <citation type="submission" date="2021-06" db="EMBL/GenBank/DDBJ databases">
        <title>Bacillus sp. RD4P76, an endophyte from a halophyte.</title>
        <authorList>
            <person name="Sun J.-Q."/>
        </authorList>
    </citation>
    <scope>NUCLEOTIDE SEQUENCE [LARGE SCALE GENOMIC DNA]</scope>
    <source>
        <strain evidence="2 3">CGMCC 1.15917</strain>
    </source>
</reference>
<evidence type="ECO:0000313" key="2">
    <source>
        <dbReference type="EMBL" id="MBU9710902.1"/>
    </source>
</evidence>
<feature type="domain" description="Regulatory protein YycH-like" evidence="1">
    <location>
        <begin position="32"/>
        <end position="253"/>
    </location>
</feature>
<dbReference type="InterPro" id="IPR018604">
    <property type="entry name" value="YycI-like"/>
</dbReference>
<protein>
    <submittedName>
        <fullName evidence="2">Two-component system regulatory protein YycI</fullName>
    </submittedName>
</protein>
<dbReference type="RefSeq" id="WP_217064793.1">
    <property type="nucleotide sequence ID" value="NZ_JAHQCS010000054.1"/>
</dbReference>
<keyword evidence="3" id="KW-1185">Reference proteome</keyword>
<gene>
    <name evidence="2" type="ORF">KS419_03995</name>
</gene>
<dbReference type="Proteomes" id="UP000784880">
    <property type="component" value="Unassembled WGS sequence"/>
</dbReference>
<comment type="caution">
    <text evidence="2">The sequence shown here is derived from an EMBL/GenBank/DDBJ whole genome shotgun (WGS) entry which is preliminary data.</text>
</comment>
<name>A0ABS6JDH3_9BACI</name>
<dbReference type="EMBL" id="JAHQCS010000054">
    <property type="protein sequence ID" value="MBU9710902.1"/>
    <property type="molecule type" value="Genomic_DNA"/>
</dbReference>
<evidence type="ECO:0000313" key="3">
    <source>
        <dbReference type="Proteomes" id="UP000784880"/>
    </source>
</evidence>
<sequence length="264" mass="30661">MDWSKTKSIFIATFFLLNLFLGYQLIEKQSDSNLNMLTQSTLQEKLQENEINIAINNSDEVKSGSPITGSFRTFNQLILTEQLENQEIEVLRDETIYSTLDTPYRLVEGNIPAVVNSFVEQYVLYGDQYVFTVYNEEEMYIGMHQTFEGRAIDNHKEGPFHLKINLNEDLEIISYQQMFMDISPQGREQDLLSPVKVIEILFNDNYIPANTTIEEAELGFYNPLQGMVDLEFRVFAPMWRVLVQDTFYFVNAINGEVQPINIQE</sequence>
<accession>A0ABS6JDH3</accession>
<proteinExistence type="predicted"/>
<dbReference type="Pfam" id="PF09648">
    <property type="entry name" value="YycI"/>
    <property type="match status" value="1"/>
</dbReference>
<evidence type="ECO:0000259" key="1">
    <source>
        <dbReference type="Pfam" id="PF09648"/>
    </source>
</evidence>